<accession>A0ABP4XCQ1</accession>
<keyword evidence="2" id="KW-0812">Transmembrane</keyword>
<gene>
    <name evidence="3" type="ORF">GCM10009768_02820</name>
</gene>
<evidence type="ECO:0000313" key="4">
    <source>
        <dbReference type="Proteomes" id="UP001500851"/>
    </source>
</evidence>
<keyword evidence="2" id="KW-1133">Transmembrane helix</keyword>
<comment type="caution">
    <text evidence="3">The sequence shown here is derived from an EMBL/GenBank/DDBJ whole genome shotgun (WGS) entry which is preliminary data.</text>
</comment>
<evidence type="ECO:0000256" key="2">
    <source>
        <dbReference type="SAM" id="Phobius"/>
    </source>
</evidence>
<dbReference type="RefSeq" id="WP_344028384.1">
    <property type="nucleotide sequence ID" value="NZ_BAAAOB010000001.1"/>
</dbReference>
<feature type="region of interest" description="Disordered" evidence="1">
    <location>
        <begin position="72"/>
        <end position="95"/>
    </location>
</feature>
<name>A0ABP4XCQ1_9MICO</name>
<organism evidence="3 4">
    <name type="scientific">Leucobacter iarius</name>
    <dbReference type="NCBI Taxonomy" id="333963"/>
    <lineage>
        <taxon>Bacteria</taxon>
        <taxon>Bacillati</taxon>
        <taxon>Actinomycetota</taxon>
        <taxon>Actinomycetes</taxon>
        <taxon>Micrococcales</taxon>
        <taxon>Microbacteriaceae</taxon>
        <taxon>Leucobacter</taxon>
    </lineage>
</organism>
<protein>
    <submittedName>
        <fullName evidence="3">Uncharacterized protein</fullName>
    </submittedName>
</protein>
<feature type="compositionally biased region" description="Basic and acidic residues" evidence="1">
    <location>
        <begin position="86"/>
        <end position="95"/>
    </location>
</feature>
<evidence type="ECO:0000256" key="1">
    <source>
        <dbReference type="SAM" id="MobiDB-lite"/>
    </source>
</evidence>
<dbReference type="EMBL" id="BAAAOB010000001">
    <property type="protein sequence ID" value="GAA1777715.1"/>
    <property type="molecule type" value="Genomic_DNA"/>
</dbReference>
<evidence type="ECO:0000313" key="3">
    <source>
        <dbReference type="EMBL" id="GAA1777715.1"/>
    </source>
</evidence>
<keyword evidence="2" id="KW-0472">Membrane</keyword>
<feature type="transmembrane region" description="Helical" evidence="2">
    <location>
        <begin position="99"/>
        <end position="124"/>
    </location>
</feature>
<feature type="transmembrane region" description="Helical" evidence="2">
    <location>
        <begin position="16"/>
        <end position="37"/>
    </location>
</feature>
<keyword evidence="4" id="KW-1185">Reference proteome</keyword>
<sequence length="165" mass="16789">MEQARATARWSAKGSAAPWIVLAVAAIVLGLLGMHALRDVDPAHGAAASAASSVAAGSTGTRTVAHDAAAATAAPTASNQGLTGQERVHGTPAEGHDTAAPIGGCLDLVSVCVLALLLTFAVVIRRNRGRTSTLSKRAFVVLRVRAPGRPFIEPPSPFALSVLRT</sequence>
<reference evidence="4" key="1">
    <citation type="journal article" date="2019" name="Int. J. Syst. Evol. Microbiol.">
        <title>The Global Catalogue of Microorganisms (GCM) 10K type strain sequencing project: providing services to taxonomists for standard genome sequencing and annotation.</title>
        <authorList>
            <consortium name="The Broad Institute Genomics Platform"/>
            <consortium name="The Broad Institute Genome Sequencing Center for Infectious Disease"/>
            <person name="Wu L."/>
            <person name="Ma J."/>
        </authorList>
    </citation>
    <scope>NUCLEOTIDE SEQUENCE [LARGE SCALE GENOMIC DNA]</scope>
    <source>
        <strain evidence="4">JCM 14736</strain>
    </source>
</reference>
<dbReference type="Proteomes" id="UP001500851">
    <property type="component" value="Unassembled WGS sequence"/>
</dbReference>
<proteinExistence type="predicted"/>